<evidence type="ECO:0000313" key="2">
    <source>
        <dbReference type="EMBL" id="AFZ26050.1"/>
    </source>
</evidence>
<dbReference type="AlphaFoldDB" id="K9X0B2"/>
<reference evidence="2 3" key="1">
    <citation type="submission" date="2012-06" db="EMBL/GenBank/DDBJ databases">
        <title>Finished chromosome of genome of Cylindrospermum stagnale PCC 7417.</title>
        <authorList>
            <consortium name="US DOE Joint Genome Institute"/>
            <person name="Gugger M."/>
            <person name="Coursin T."/>
            <person name="Rippka R."/>
            <person name="Tandeau De Marsac N."/>
            <person name="Huntemann M."/>
            <person name="Wei C.-L."/>
            <person name="Han J."/>
            <person name="Detter J.C."/>
            <person name="Han C."/>
            <person name="Tapia R."/>
            <person name="Chen A."/>
            <person name="Kyrpides N."/>
            <person name="Mavromatis K."/>
            <person name="Markowitz V."/>
            <person name="Szeto E."/>
            <person name="Ivanova N."/>
            <person name="Pagani I."/>
            <person name="Pati A."/>
            <person name="Goodwin L."/>
            <person name="Nordberg H.P."/>
            <person name="Cantor M.N."/>
            <person name="Hua S.X."/>
            <person name="Woyke T."/>
            <person name="Kerfeld C.A."/>
        </authorList>
    </citation>
    <scope>NUCLEOTIDE SEQUENCE [LARGE SCALE GENOMIC DNA]</scope>
    <source>
        <strain evidence="2 3">PCC 7417</strain>
    </source>
</reference>
<evidence type="ECO:0000313" key="3">
    <source>
        <dbReference type="Proteomes" id="UP000010475"/>
    </source>
</evidence>
<keyword evidence="1" id="KW-1133">Transmembrane helix</keyword>
<dbReference type="Proteomes" id="UP000010475">
    <property type="component" value="Chromosome"/>
</dbReference>
<feature type="transmembrane region" description="Helical" evidence="1">
    <location>
        <begin position="42"/>
        <end position="62"/>
    </location>
</feature>
<gene>
    <name evidence="2" type="ORF">Cylst_3938</name>
</gene>
<dbReference type="OrthoDB" id="3078465at2"/>
<feature type="transmembrane region" description="Helical" evidence="1">
    <location>
        <begin position="19"/>
        <end position="36"/>
    </location>
</feature>
<organism evidence="2 3">
    <name type="scientific">Cylindrospermum stagnale PCC 7417</name>
    <dbReference type="NCBI Taxonomy" id="56107"/>
    <lineage>
        <taxon>Bacteria</taxon>
        <taxon>Bacillati</taxon>
        <taxon>Cyanobacteriota</taxon>
        <taxon>Cyanophyceae</taxon>
        <taxon>Nostocales</taxon>
        <taxon>Nostocaceae</taxon>
        <taxon>Cylindrospermum</taxon>
    </lineage>
</organism>
<dbReference type="eggNOG" id="COG1266">
    <property type="taxonomic scope" value="Bacteria"/>
</dbReference>
<name>K9X0B2_9NOST</name>
<dbReference type="KEGG" id="csg:Cylst_3938"/>
<dbReference type="EMBL" id="CP003642">
    <property type="protein sequence ID" value="AFZ26050.1"/>
    <property type="molecule type" value="Genomic_DNA"/>
</dbReference>
<protein>
    <submittedName>
        <fullName evidence="2">Uncharacterized protein</fullName>
    </submittedName>
</protein>
<accession>K9X0B2</accession>
<proteinExistence type="predicted"/>
<feature type="transmembrane region" description="Helical" evidence="1">
    <location>
        <begin position="69"/>
        <end position="92"/>
    </location>
</feature>
<keyword evidence="1" id="KW-0812">Transmembrane</keyword>
<dbReference type="STRING" id="56107.Cylst_3938"/>
<dbReference type="HOGENOM" id="CLU_2080911_0_0_3"/>
<sequence>MNTTYTTPEIRKIAQYHKLLLWSILVAILANFIRFALNNSPIALLVYFAAAGFEIFALYKLGRSLKYSIVLMIFLFVCLFIPLVSLLILLFMNSQATTALKAAGIKVGFMGADLESI</sequence>
<dbReference type="RefSeq" id="WP_015209293.1">
    <property type="nucleotide sequence ID" value="NC_019757.1"/>
</dbReference>
<keyword evidence="3" id="KW-1185">Reference proteome</keyword>
<evidence type="ECO:0000256" key="1">
    <source>
        <dbReference type="SAM" id="Phobius"/>
    </source>
</evidence>
<keyword evidence="1" id="KW-0472">Membrane</keyword>